<feature type="transmembrane region" description="Helical" evidence="1">
    <location>
        <begin position="12"/>
        <end position="34"/>
    </location>
</feature>
<dbReference type="RefSeq" id="WP_102948201.1">
    <property type="nucleotide sequence ID" value="NZ_BPNL01000016.1"/>
</dbReference>
<evidence type="ECO:0000313" key="3">
    <source>
        <dbReference type="EMBL" id="QQA62799.1"/>
    </source>
</evidence>
<name>A0A3S5Z7Q4_AERCA</name>
<keyword evidence="1" id="KW-1133">Transmembrane helix</keyword>
<evidence type="ECO:0000313" key="2">
    <source>
        <dbReference type="EMBL" id="GJA54311.1"/>
    </source>
</evidence>
<reference evidence="4" key="3">
    <citation type="submission" date="2023-03" db="EMBL/GenBank/DDBJ databases">
        <title>Aeromonas caviae strain AC1520.</title>
        <authorList>
            <person name="Xie T."/>
            <person name="Zhang Q."/>
            <person name="Deng J."/>
            <person name="Li X."/>
        </authorList>
    </citation>
    <scope>NUCLEOTIDE SEQUENCE</scope>
    <source>
        <strain evidence="4">AC1520</strain>
    </source>
</reference>
<dbReference type="EMBL" id="BPNL01000016">
    <property type="protein sequence ID" value="GJA54311.1"/>
    <property type="molecule type" value="Genomic_DNA"/>
</dbReference>
<proteinExistence type="predicted"/>
<dbReference type="EMBL" id="CP065937">
    <property type="protein sequence ID" value="QQA62799.1"/>
    <property type="molecule type" value="Genomic_DNA"/>
</dbReference>
<keyword evidence="1" id="KW-0472">Membrane</keyword>
<evidence type="ECO:0000256" key="1">
    <source>
        <dbReference type="SAM" id="Phobius"/>
    </source>
</evidence>
<organism evidence="3">
    <name type="scientific">Aeromonas caviae</name>
    <name type="common">Aeromonas punctata</name>
    <dbReference type="NCBI Taxonomy" id="648"/>
    <lineage>
        <taxon>Bacteria</taxon>
        <taxon>Pseudomonadati</taxon>
        <taxon>Pseudomonadota</taxon>
        <taxon>Gammaproteobacteria</taxon>
        <taxon>Aeromonadales</taxon>
        <taxon>Aeromonadaceae</taxon>
        <taxon>Aeromonas</taxon>
    </lineage>
</organism>
<feature type="transmembrane region" description="Helical" evidence="1">
    <location>
        <begin position="40"/>
        <end position="61"/>
    </location>
</feature>
<feature type="transmembrane region" description="Helical" evidence="1">
    <location>
        <begin position="68"/>
        <end position="85"/>
    </location>
</feature>
<accession>A0A3S5Z7Q4</accession>
<keyword evidence="1" id="KW-0812">Transmembrane</keyword>
<protein>
    <submittedName>
        <fullName evidence="3">Uncharacterized protein</fullName>
    </submittedName>
</protein>
<reference evidence="3" key="1">
    <citation type="submission" date="2020-12" db="EMBL/GenBank/DDBJ databases">
        <title>GES Beta-lactamases isolated from hospital effluents in Brazil.</title>
        <authorList>
            <person name="Conte D."/>
            <person name="Mesa D."/>
            <person name="Palmeiro J.K."/>
            <person name="Dalla-Costa L.M."/>
        </authorList>
    </citation>
    <scope>NUCLEOTIDE SEQUENCE [LARGE SCALE GENOMIC DNA]</scope>
    <source>
        <strain evidence="3">Aero21</strain>
    </source>
</reference>
<dbReference type="Proteomes" id="UP000887009">
    <property type="component" value="Unassembled WGS sequence"/>
</dbReference>
<reference evidence="2" key="2">
    <citation type="submission" date="2021-07" db="EMBL/GenBank/DDBJ databases">
        <title>Draft genome sequence of carbapenem-resistant Aeromonas spp. in Japan.</title>
        <authorList>
            <person name="Maehana S."/>
            <person name="Suzuki M."/>
            <person name="Kitasato H."/>
        </authorList>
    </citation>
    <scope>NUCLEOTIDE SEQUENCE</scope>
    <source>
        <strain evidence="2">KAM348</strain>
    </source>
</reference>
<evidence type="ECO:0000313" key="4">
    <source>
        <dbReference type="EMBL" id="WFF99190.1"/>
    </source>
</evidence>
<gene>
    <name evidence="3" type="ORF">JC965_10325</name>
    <name evidence="2" type="ORF">KAM348_17340</name>
    <name evidence="4" type="ORF">P5S46_06335</name>
</gene>
<sequence>MHLRSEQLADYIADRLEFITFLACCSALLALLTGMNGQQALAFTALNLPFGLALLLGMALLAPLPAHWRLPGIVLLLVSAALATLQMGGNWLNPLAIWSLYALLGLEILWQSRARVPLATGPRSRVSRPRG</sequence>
<dbReference type="Proteomes" id="UP001218423">
    <property type="component" value="Chromosome"/>
</dbReference>
<dbReference type="EMBL" id="CP120942">
    <property type="protein sequence ID" value="WFF99190.1"/>
    <property type="molecule type" value="Genomic_DNA"/>
</dbReference>
<dbReference type="AlphaFoldDB" id="A0A3S5Z7Q4"/>